<evidence type="ECO:0000256" key="1">
    <source>
        <dbReference type="SAM" id="Phobius"/>
    </source>
</evidence>
<dbReference type="InterPro" id="IPR050469">
    <property type="entry name" value="Diguanylate_Cyclase"/>
</dbReference>
<dbReference type="GO" id="GO:0043709">
    <property type="term" value="P:cell adhesion involved in single-species biofilm formation"/>
    <property type="evidence" value="ECO:0007669"/>
    <property type="project" value="TreeGrafter"/>
</dbReference>
<dbReference type="InterPro" id="IPR000160">
    <property type="entry name" value="GGDEF_dom"/>
</dbReference>
<dbReference type="InterPro" id="IPR029787">
    <property type="entry name" value="Nucleotide_cyclase"/>
</dbReference>
<dbReference type="Gene3D" id="3.30.70.270">
    <property type="match status" value="1"/>
</dbReference>
<evidence type="ECO:0000313" key="3">
    <source>
        <dbReference type="EMBL" id="GFR38327.1"/>
    </source>
</evidence>
<sequence>MELTELLYGPTGKIVSSICILVILGLMFMINVQLYMNRRKKAYFSLAVSFLLVIAQYVIILLLEMSSLPAAITAYVIQLLKVLAFIWINLGIFQLYNPTGRKLKLIAAALNALAFVVAALHLYLPGELSETDPILRFLAGPMLLEQYLIALILLAALFIRPNIGQTKTYLFSLGIFLLSHAIHMMDAYVLEESRKLLQVLEHLLPVLYYTTLFFIVFNRIVELLQAVFESSIIDGLTGVYNRNYIMTYAHRLVKRRRASVIFCDIDNFKRLNDTEGHQEGDRVLKAVARILRDTVGDAGKVGRYGGEEMVAVLDNAAGDVKKIAEKIRKRVEEETKVTVSVGYSRYREGVTAHELMKQADEAMYVSKKTGKNKVTAYTTRTPKMLASLQQ</sequence>
<organism evidence="3 4">
    <name type="scientific">Insulibacter thermoxylanivorax</name>
    <dbReference type="NCBI Taxonomy" id="2749268"/>
    <lineage>
        <taxon>Bacteria</taxon>
        <taxon>Bacillati</taxon>
        <taxon>Bacillota</taxon>
        <taxon>Bacilli</taxon>
        <taxon>Bacillales</taxon>
        <taxon>Paenibacillaceae</taxon>
        <taxon>Insulibacter</taxon>
    </lineage>
</organism>
<dbReference type="AlphaFoldDB" id="A0A916QCR2"/>
<dbReference type="SUPFAM" id="SSF55073">
    <property type="entry name" value="Nucleotide cyclase"/>
    <property type="match status" value="1"/>
</dbReference>
<protein>
    <recommendedName>
        <fullName evidence="2">GGDEF domain-containing protein</fullName>
    </recommendedName>
</protein>
<keyword evidence="1" id="KW-0472">Membrane</keyword>
<feature type="transmembrane region" description="Helical" evidence="1">
    <location>
        <begin position="136"/>
        <end position="158"/>
    </location>
</feature>
<evidence type="ECO:0000259" key="2">
    <source>
        <dbReference type="PROSITE" id="PS50887"/>
    </source>
</evidence>
<dbReference type="SMART" id="SM00267">
    <property type="entry name" value="GGDEF"/>
    <property type="match status" value="1"/>
</dbReference>
<feature type="transmembrane region" description="Helical" evidence="1">
    <location>
        <begin position="42"/>
        <end position="63"/>
    </location>
</feature>
<dbReference type="PROSITE" id="PS50887">
    <property type="entry name" value="GGDEF"/>
    <property type="match status" value="1"/>
</dbReference>
<proteinExistence type="predicted"/>
<dbReference type="GO" id="GO:1902201">
    <property type="term" value="P:negative regulation of bacterial-type flagellum-dependent cell motility"/>
    <property type="evidence" value="ECO:0007669"/>
    <property type="project" value="TreeGrafter"/>
</dbReference>
<keyword evidence="4" id="KW-1185">Reference proteome</keyword>
<dbReference type="Pfam" id="PF00990">
    <property type="entry name" value="GGDEF"/>
    <property type="match status" value="1"/>
</dbReference>
<reference evidence="3" key="2">
    <citation type="journal article" date="2021" name="Data Brief">
        <title>Draft genome sequence data of the facultative, thermophilic, xylanolytic bacterium Paenibacillus sp. strain DA-C8.</title>
        <authorList>
            <person name="Chhe C."/>
            <person name="Uke A."/>
            <person name="Baramee S."/>
            <person name="Ungkulpasvich U."/>
            <person name="Tachaapaikoon C."/>
            <person name="Pason P."/>
            <person name="Waeonukul R."/>
            <person name="Ratanakhanokchai K."/>
            <person name="Kosugi A."/>
        </authorList>
    </citation>
    <scope>NUCLEOTIDE SEQUENCE</scope>
    <source>
        <strain evidence="3">DA-C8</strain>
    </source>
</reference>
<feature type="domain" description="GGDEF" evidence="2">
    <location>
        <begin position="256"/>
        <end position="379"/>
    </location>
</feature>
<keyword evidence="1" id="KW-1133">Transmembrane helix</keyword>
<dbReference type="CDD" id="cd01949">
    <property type="entry name" value="GGDEF"/>
    <property type="match status" value="1"/>
</dbReference>
<feature type="transmembrane region" description="Helical" evidence="1">
    <location>
        <begin position="12"/>
        <end position="30"/>
    </location>
</feature>
<feature type="transmembrane region" description="Helical" evidence="1">
    <location>
        <begin position="75"/>
        <end position="93"/>
    </location>
</feature>
<gene>
    <name evidence="3" type="ORF">PRECH8_16230</name>
</gene>
<name>A0A916QCR2_9BACL</name>
<keyword evidence="1" id="KW-0812">Transmembrane</keyword>
<dbReference type="NCBIfam" id="TIGR00254">
    <property type="entry name" value="GGDEF"/>
    <property type="match status" value="1"/>
</dbReference>
<feature type="transmembrane region" description="Helical" evidence="1">
    <location>
        <begin position="170"/>
        <end position="190"/>
    </location>
</feature>
<dbReference type="InterPro" id="IPR043128">
    <property type="entry name" value="Rev_trsase/Diguanyl_cyclase"/>
</dbReference>
<reference evidence="3" key="1">
    <citation type="submission" date="2020-08" db="EMBL/GenBank/DDBJ databases">
        <authorList>
            <person name="Uke A."/>
            <person name="Chhe C."/>
            <person name="Baramee S."/>
            <person name="Kosugi A."/>
        </authorList>
    </citation>
    <scope>NUCLEOTIDE SEQUENCE</scope>
    <source>
        <strain evidence="3">DA-C8</strain>
    </source>
</reference>
<accession>A0A916QCR2</accession>
<feature type="transmembrane region" description="Helical" evidence="1">
    <location>
        <begin position="202"/>
        <end position="221"/>
    </location>
</feature>
<dbReference type="EMBL" id="BMAQ01000015">
    <property type="protein sequence ID" value="GFR38327.1"/>
    <property type="molecule type" value="Genomic_DNA"/>
</dbReference>
<dbReference type="Proteomes" id="UP000654993">
    <property type="component" value="Unassembled WGS sequence"/>
</dbReference>
<dbReference type="GO" id="GO:0052621">
    <property type="term" value="F:diguanylate cyclase activity"/>
    <property type="evidence" value="ECO:0007669"/>
    <property type="project" value="TreeGrafter"/>
</dbReference>
<comment type="caution">
    <text evidence="3">The sequence shown here is derived from an EMBL/GenBank/DDBJ whole genome shotgun (WGS) entry which is preliminary data.</text>
</comment>
<dbReference type="GO" id="GO:0005886">
    <property type="term" value="C:plasma membrane"/>
    <property type="evidence" value="ECO:0007669"/>
    <property type="project" value="TreeGrafter"/>
</dbReference>
<feature type="transmembrane region" description="Helical" evidence="1">
    <location>
        <begin position="105"/>
        <end position="124"/>
    </location>
</feature>
<dbReference type="PANTHER" id="PTHR45138:SF9">
    <property type="entry name" value="DIGUANYLATE CYCLASE DGCM-RELATED"/>
    <property type="match status" value="1"/>
</dbReference>
<evidence type="ECO:0000313" key="4">
    <source>
        <dbReference type="Proteomes" id="UP000654993"/>
    </source>
</evidence>
<dbReference type="PANTHER" id="PTHR45138">
    <property type="entry name" value="REGULATORY COMPONENTS OF SENSORY TRANSDUCTION SYSTEM"/>
    <property type="match status" value="1"/>
</dbReference>
<dbReference type="RefSeq" id="WP_200966580.1">
    <property type="nucleotide sequence ID" value="NZ_BMAQ01000015.1"/>
</dbReference>